<dbReference type="EMBL" id="JBHSFA010000009">
    <property type="protein sequence ID" value="MFC4543880.1"/>
    <property type="molecule type" value="Genomic_DNA"/>
</dbReference>
<reference evidence="1 2" key="1">
    <citation type="journal article" date="2019" name="Int. J. Syst. Evol. Microbiol.">
        <title>The Global Catalogue of Microorganisms (GCM) 10K type strain sequencing project: providing services to taxonomists for standard genome sequencing and annotation.</title>
        <authorList>
            <consortium name="The Broad Institute Genomics Platform"/>
            <consortium name="The Broad Institute Genome Sequencing Center for Infectious Disease"/>
            <person name="Wu L."/>
            <person name="Ma J."/>
        </authorList>
    </citation>
    <scope>NUCLEOTIDE SEQUENCE [LARGE SCALE GENOMIC DNA]</scope>
    <source>
        <strain evidence="1 2">WLHS5</strain>
    </source>
</reference>
<dbReference type="RefSeq" id="WP_250142095.1">
    <property type="nucleotide sequence ID" value="NZ_JALIQP010000005.1"/>
</dbReference>
<keyword evidence="2" id="KW-1185">Reference proteome</keyword>
<proteinExistence type="predicted"/>
<accession>A0ABD5PTG1</accession>
<name>A0ABD5PTG1_9EURY</name>
<dbReference type="Proteomes" id="UP001595898">
    <property type="component" value="Unassembled WGS sequence"/>
</dbReference>
<dbReference type="AlphaFoldDB" id="A0ABD5PTG1"/>
<sequence length="134" mass="15073">MRRSLLALAVFAVIEIAVPDRIVSRAERLAFENPESARLRAWTLPMARIEGLIALWLAWKWDQAWPGLRPLFGTVGLPALVLPDPVLDAAIRTAYQNADEIRPKPWVRPATRLLGLCYVLVAIWPAIRRSERGG</sequence>
<comment type="caution">
    <text evidence="1">The sequence shown here is derived from an EMBL/GenBank/DDBJ whole genome shotgun (WGS) entry which is preliminary data.</text>
</comment>
<gene>
    <name evidence="1" type="ORF">ACFO5R_18295</name>
</gene>
<evidence type="ECO:0000313" key="1">
    <source>
        <dbReference type="EMBL" id="MFC4543880.1"/>
    </source>
</evidence>
<evidence type="ECO:0000313" key="2">
    <source>
        <dbReference type="Proteomes" id="UP001595898"/>
    </source>
</evidence>
<organism evidence="1 2">
    <name type="scientific">Halosolutus amylolyticus</name>
    <dbReference type="NCBI Taxonomy" id="2932267"/>
    <lineage>
        <taxon>Archaea</taxon>
        <taxon>Methanobacteriati</taxon>
        <taxon>Methanobacteriota</taxon>
        <taxon>Stenosarchaea group</taxon>
        <taxon>Halobacteria</taxon>
        <taxon>Halobacteriales</taxon>
        <taxon>Natrialbaceae</taxon>
        <taxon>Halosolutus</taxon>
    </lineage>
</organism>
<protein>
    <submittedName>
        <fullName evidence="1">Uncharacterized protein</fullName>
    </submittedName>
</protein>